<proteinExistence type="predicted"/>
<reference evidence="1 2" key="1">
    <citation type="submission" date="2021-06" db="EMBL/GenBank/DDBJ databases">
        <title>Caerostris extrusa draft genome.</title>
        <authorList>
            <person name="Kono N."/>
            <person name="Arakawa K."/>
        </authorList>
    </citation>
    <scope>NUCLEOTIDE SEQUENCE [LARGE SCALE GENOMIC DNA]</scope>
</reference>
<dbReference type="EMBL" id="BPLR01018118">
    <property type="protein sequence ID" value="GIY97101.1"/>
    <property type="molecule type" value="Genomic_DNA"/>
</dbReference>
<sequence length="112" mass="12654">MKIVAVFIEIAMRISHTQVVKEFNIQGRGIYQCLPHIKCSNQKLVKSSFPEAIHSSIVTSGLRHFVVFESGSLPIPIHSCSMVKILVTLLDKEEYQQLEAVQRSTPRMESDV</sequence>
<comment type="caution">
    <text evidence="1">The sequence shown here is derived from an EMBL/GenBank/DDBJ whole genome shotgun (WGS) entry which is preliminary data.</text>
</comment>
<dbReference type="Proteomes" id="UP001054945">
    <property type="component" value="Unassembled WGS sequence"/>
</dbReference>
<organism evidence="1 2">
    <name type="scientific">Caerostris extrusa</name>
    <name type="common">Bark spider</name>
    <name type="synonym">Caerostris bankana</name>
    <dbReference type="NCBI Taxonomy" id="172846"/>
    <lineage>
        <taxon>Eukaryota</taxon>
        <taxon>Metazoa</taxon>
        <taxon>Ecdysozoa</taxon>
        <taxon>Arthropoda</taxon>
        <taxon>Chelicerata</taxon>
        <taxon>Arachnida</taxon>
        <taxon>Araneae</taxon>
        <taxon>Araneomorphae</taxon>
        <taxon>Entelegynae</taxon>
        <taxon>Araneoidea</taxon>
        <taxon>Araneidae</taxon>
        <taxon>Caerostris</taxon>
    </lineage>
</organism>
<evidence type="ECO:0000313" key="1">
    <source>
        <dbReference type="EMBL" id="GIY97101.1"/>
    </source>
</evidence>
<name>A0AAV4XPL3_CAEEX</name>
<protein>
    <submittedName>
        <fullName evidence="1">Uncharacterized protein</fullName>
    </submittedName>
</protein>
<gene>
    <name evidence="1" type="ORF">CEXT_30921</name>
</gene>
<evidence type="ECO:0000313" key="2">
    <source>
        <dbReference type="Proteomes" id="UP001054945"/>
    </source>
</evidence>
<keyword evidence="2" id="KW-1185">Reference proteome</keyword>
<accession>A0AAV4XPL3</accession>
<dbReference type="AlphaFoldDB" id="A0AAV4XPL3"/>